<dbReference type="InterPro" id="IPR009449">
    <property type="entry name" value="Sec2_N"/>
</dbReference>
<gene>
    <name evidence="3" type="ORF">R9X50_00479400</name>
</gene>
<evidence type="ECO:0000259" key="2">
    <source>
        <dbReference type="Pfam" id="PF06428"/>
    </source>
</evidence>
<protein>
    <recommendedName>
        <fullName evidence="2">GDP/GTP exchange factor Sec2 N-terminal domain-containing protein</fullName>
    </recommendedName>
</protein>
<organism evidence="3 4">
    <name type="scientific">Acrodontium crateriforme</name>
    <dbReference type="NCBI Taxonomy" id="150365"/>
    <lineage>
        <taxon>Eukaryota</taxon>
        <taxon>Fungi</taxon>
        <taxon>Dikarya</taxon>
        <taxon>Ascomycota</taxon>
        <taxon>Pezizomycotina</taxon>
        <taxon>Dothideomycetes</taxon>
        <taxon>Dothideomycetidae</taxon>
        <taxon>Mycosphaerellales</taxon>
        <taxon>Teratosphaeriaceae</taxon>
        <taxon>Acrodontium</taxon>
    </lineage>
</organism>
<reference evidence="3 4" key="1">
    <citation type="submission" date="2023-11" db="EMBL/GenBank/DDBJ databases">
        <title>An acidophilic fungus is an integral part of prey digestion in a carnivorous sundew plant.</title>
        <authorList>
            <person name="Tsai I.J."/>
        </authorList>
    </citation>
    <scope>NUCLEOTIDE SEQUENCE [LARGE SCALE GENOMIC DNA]</scope>
    <source>
        <strain evidence="3">169a</strain>
    </source>
</reference>
<accession>A0AAQ3M6T9</accession>
<name>A0AAQ3M6T9_9PEZI</name>
<dbReference type="Proteomes" id="UP001303373">
    <property type="component" value="Chromosome 7"/>
</dbReference>
<keyword evidence="4" id="KW-1185">Reference proteome</keyword>
<dbReference type="Gene3D" id="6.10.140.910">
    <property type="match status" value="1"/>
</dbReference>
<dbReference type="EMBL" id="CP138586">
    <property type="protein sequence ID" value="WPH01940.1"/>
    <property type="molecule type" value="Genomic_DNA"/>
</dbReference>
<feature type="region of interest" description="Disordered" evidence="1">
    <location>
        <begin position="52"/>
        <end position="87"/>
    </location>
</feature>
<evidence type="ECO:0000313" key="3">
    <source>
        <dbReference type="EMBL" id="WPH01940.1"/>
    </source>
</evidence>
<feature type="compositionally biased region" description="Low complexity" evidence="1">
    <location>
        <begin position="100"/>
        <end position="109"/>
    </location>
</feature>
<feature type="region of interest" description="Disordered" evidence="1">
    <location>
        <begin position="100"/>
        <end position="119"/>
    </location>
</feature>
<dbReference type="SUPFAM" id="SSF144284">
    <property type="entry name" value="Sec2 N-terminal region"/>
    <property type="match status" value="1"/>
</dbReference>
<dbReference type="AlphaFoldDB" id="A0AAQ3M6T9"/>
<feature type="domain" description="GDP/GTP exchange factor Sec2 N-terminal" evidence="2">
    <location>
        <begin position="116"/>
        <end position="174"/>
    </location>
</feature>
<evidence type="ECO:0000256" key="1">
    <source>
        <dbReference type="SAM" id="MobiDB-lite"/>
    </source>
</evidence>
<sequence length="234" mass="26109">MVADMPHAAHDSALYMSPAGDEKTAKLEAEVDNPHSAQRFADYENEIRVLQAQVRQQQRRDAAPGDPQQQASIPIALPPNAPPEMSGIARFGSLIGGRKPVAVAPQQPGAPGGSREKELEEALVKEQTRRIAAEQKVRAVNAEIEELSVTLFQQANEMVATERRENADLKAQLKVAERSSTPGADTKTMQVEIEKLKDRVKLLEQRDVDRRRRLEKLEAANKRIERVRTLLFPR</sequence>
<dbReference type="Pfam" id="PF06428">
    <property type="entry name" value="Sec2p"/>
    <property type="match status" value="1"/>
</dbReference>
<evidence type="ECO:0000313" key="4">
    <source>
        <dbReference type="Proteomes" id="UP001303373"/>
    </source>
</evidence>
<proteinExistence type="predicted"/>